<accession>A0A6J5JSR0</accession>
<organism evidence="1 2">
    <name type="scientific">Burkholderia aenigmatica</name>
    <dbReference type="NCBI Taxonomy" id="2015348"/>
    <lineage>
        <taxon>Bacteria</taxon>
        <taxon>Pseudomonadati</taxon>
        <taxon>Pseudomonadota</taxon>
        <taxon>Betaproteobacteria</taxon>
        <taxon>Burkholderiales</taxon>
        <taxon>Burkholderiaceae</taxon>
        <taxon>Burkholderia</taxon>
        <taxon>Burkholderia cepacia complex</taxon>
    </lineage>
</organism>
<dbReference type="Proteomes" id="UP000494301">
    <property type="component" value="Unassembled WGS sequence"/>
</dbReference>
<evidence type="ECO:0000313" key="2">
    <source>
        <dbReference type="Proteomes" id="UP000494301"/>
    </source>
</evidence>
<name>A0A6J5JSR0_9BURK</name>
<dbReference type="AlphaFoldDB" id="A0A6J5JSR0"/>
<dbReference type="EMBL" id="CABWIL020000045">
    <property type="protein sequence ID" value="CAB3974251.1"/>
    <property type="molecule type" value="Genomic_DNA"/>
</dbReference>
<proteinExistence type="predicted"/>
<gene>
    <name evidence="1" type="ORF">BLA3211_07920</name>
</gene>
<reference evidence="1 2" key="1">
    <citation type="submission" date="2020-04" db="EMBL/GenBank/DDBJ databases">
        <authorList>
            <person name="Depoorter E."/>
        </authorList>
    </citation>
    <scope>NUCLEOTIDE SEQUENCE [LARGE SCALE GENOMIC DNA]</scope>
    <source>
        <strain evidence="1 2">BCC0217</strain>
    </source>
</reference>
<sequence>MENGEPALHGSAFEKVERHLLADGYVDFHWRCSSD</sequence>
<evidence type="ECO:0000313" key="1">
    <source>
        <dbReference type="EMBL" id="CAB3974251.1"/>
    </source>
</evidence>
<protein>
    <submittedName>
        <fullName evidence="1">Uncharacterized protein</fullName>
    </submittedName>
</protein>